<keyword evidence="14" id="KW-1185">Reference proteome</keyword>
<keyword evidence="8" id="KW-0784">Thiamine biosynthesis</keyword>
<protein>
    <recommendedName>
        <fullName evidence="10">Thiamine pyrimidine synthase</fullName>
    </recommendedName>
</protein>
<evidence type="ECO:0000256" key="9">
    <source>
        <dbReference type="ARBA" id="ARBA00023004"/>
    </source>
</evidence>
<dbReference type="Pfam" id="PF09084">
    <property type="entry name" value="NMT1"/>
    <property type="match status" value="2"/>
</dbReference>
<evidence type="ECO:0000256" key="2">
    <source>
        <dbReference type="ARBA" id="ARBA00004948"/>
    </source>
</evidence>
<feature type="domain" description="SsuA/THI5-like" evidence="12">
    <location>
        <begin position="14"/>
        <end position="51"/>
    </location>
</feature>
<dbReference type="PANTHER" id="PTHR31528:SF1">
    <property type="entry name" value="4-AMINO-5-HYDROXYMETHYL-2-METHYLPYRIMIDINE PHOSPHATE SYNTHASE THI11-RELATED"/>
    <property type="match status" value="1"/>
</dbReference>
<gene>
    <name evidence="13" type="ORF">PCOR1329_LOCUS47235</name>
</gene>
<comment type="catalytic activity">
    <reaction evidence="11">
        <text>N(6)-(pyridoxal phosphate)-L-lysyl-[4-amino-5-hydroxymethyl-2-methylpyrimidine phosphate synthase] + L-histidyl-[4-amino-5-hydroxymethyl-2-methylpyrimidine phosphate synthase] + 2 Fe(3+) + 4 H2O = L-lysyl-[4-amino-5-hydroxymethyl-2-methylpyrimidine phosphate synthase] + (2S)-2-amino-5-hydroxy-4-oxopentanoyl-[4-amino-5-hydroxymethyl-2-methylpyrimidine phosphate synthase] + 4-amino-2-methyl-5-(phosphooxymethyl)pyrimidine + 3-oxopropanoate + 2 Fe(2+) + 2 H(+)</text>
        <dbReference type="Rhea" id="RHEA:65756"/>
        <dbReference type="Rhea" id="RHEA-COMP:16892"/>
        <dbReference type="Rhea" id="RHEA-COMP:16893"/>
        <dbReference type="Rhea" id="RHEA-COMP:16894"/>
        <dbReference type="Rhea" id="RHEA-COMP:16895"/>
        <dbReference type="ChEBI" id="CHEBI:15377"/>
        <dbReference type="ChEBI" id="CHEBI:15378"/>
        <dbReference type="ChEBI" id="CHEBI:29033"/>
        <dbReference type="ChEBI" id="CHEBI:29034"/>
        <dbReference type="ChEBI" id="CHEBI:29969"/>
        <dbReference type="ChEBI" id="CHEBI:29979"/>
        <dbReference type="ChEBI" id="CHEBI:33190"/>
        <dbReference type="ChEBI" id="CHEBI:58354"/>
        <dbReference type="ChEBI" id="CHEBI:143915"/>
        <dbReference type="ChEBI" id="CHEBI:157692"/>
    </reaction>
    <physiologicalReaction direction="left-to-right" evidence="11">
        <dbReference type="Rhea" id="RHEA:65757"/>
    </physiologicalReaction>
</comment>
<keyword evidence="6" id="KW-0479">Metal-binding</keyword>
<comment type="pathway">
    <text evidence="2">Cofactor biosynthesis; thiamine diphosphate biosynthesis.</text>
</comment>
<proteinExistence type="inferred from homology"/>
<keyword evidence="9" id="KW-0408">Iron</keyword>
<evidence type="ECO:0000256" key="11">
    <source>
        <dbReference type="ARBA" id="ARBA00048179"/>
    </source>
</evidence>
<dbReference type="Proteomes" id="UP001189429">
    <property type="component" value="Unassembled WGS sequence"/>
</dbReference>
<dbReference type="InterPro" id="IPR027939">
    <property type="entry name" value="NMT1/THI5"/>
</dbReference>
<reference evidence="13" key="1">
    <citation type="submission" date="2023-10" db="EMBL/GenBank/DDBJ databases">
        <authorList>
            <person name="Chen Y."/>
            <person name="Shah S."/>
            <person name="Dougan E. K."/>
            <person name="Thang M."/>
            <person name="Chan C."/>
        </authorList>
    </citation>
    <scope>NUCLEOTIDE SEQUENCE [LARGE SCALE GENOMIC DNA]</scope>
</reference>
<keyword evidence="7" id="KW-0663">Pyridoxal phosphate</keyword>
<evidence type="ECO:0000313" key="13">
    <source>
        <dbReference type="EMBL" id="CAK0857003.1"/>
    </source>
</evidence>
<dbReference type="Gene3D" id="3.40.190.10">
    <property type="entry name" value="Periplasmic binding protein-like II"/>
    <property type="match status" value="2"/>
</dbReference>
<dbReference type="PANTHER" id="PTHR31528">
    <property type="entry name" value="4-AMINO-5-HYDROXYMETHYL-2-METHYLPYRIMIDINE PHOSPHATE SYNTHASE THI11-RELATED"/>
    <property type="match status" value="1"/>
</dbReference>
<name>A0ABN9UC41_9DINO</name>
<evidence type="ECO:0000256" key="7">
    <source>
        <dbReference type="ARBA" id="ARBA00022898"/>
    </source>
</evidence>
<organism evidence="13 14">
    <name type="scientific">Prorocentrum cordatum</name>
    <dbReference type="NCBI Taxonomy" id="2364126"/>
    <lineage>
        <taxon>Eukaryota</taxon>
        <taxon>Sar</taxon>
        <taxon>Alveolata</taxon>
        <taxon>Dinophyceae</taxon>
        <taxon>Prorocentrales</taxon>
        <taxon>Prorocentraceae</taxon>
        <taxon>Prorocentrum</taxon>
    </lineage>
</organism>
<evidence type="ECO:0000259" key="12">
    <source>
        <dbReference type="Pfam" id="PF09084"/>
    </source>
</evidence>
<dbReference type="SUPFAM" id="SSF53850">
    <property type="entry name" value="Periplasmic binding protein-like II"/>
    <property type="match status" value="1"/>
</dbReference>
<comment type="similarity">
    <text evidence="3">Belongs to the NMT1/THI5 family.</text>
</comment>
<comment type="subunit">
    <text evidence="4">Homodimer.</text>
</comment>
<feature type="domain" description="SsuA/THI5-like" evidence="12">
    <location>
        <begin position="59"/>
        <end position="252"/>
    </location>
</feature>
<accession>A0ABN9UC41</accession>
<evidence type="ECO:0000256" key="1">
    <source>
        <dbReference type="ARBA" id="ARBA00003469"/>
    </source>
</evidence>
<dbReference type="EMBL" id="CAUYUJ010015690">
    <property type="protein sequence ID" value="CAK0857003.1"/>
    <property type="molecule type" value="Genomic_DNA"/>
</dbReference>
<evidence type="ECO:0000256" key="10">
    <source>
        <dbReference type="ARBA" id="ARBA00033171"/>
    </source>
</evidence>
<comment type="function">
    <text evidence="1">Responsible for the formation of the pyrimidine heterocycle in the thiamine biosynthesis pathway. Catalyzes the formation of hydroxymethylpyrimidine phosphate (HMP-P) from histidine and pyridoxal phosphate (PLP). The protein uses PLP and the active site histidine to form HMP-P, generating an inactive enzyme. The enzyme can only undergo a single turnover, which suggests it is a suicide enzyme.</text>
</comment>
<evidence type="ECO:0000256" key="8">
    <source>
        <dbReference type="ARBA" id="ARBA00022977"/>
    </source>
</evidence>
<dbReference type="InterPro" id="IPR015168">
    <property type="entry name" value="SsuA/THI5"/>
</dbReference>
<keyword evidence="5" id="KW-0808">Transferase</keyword>
<evidence type="ECO:0000256" key="3">
    <source>
        <dbReference type="ARBA" id="ARBA00009406"/>
    </source>
</evidence>
<comment type="caution">
    <text evidence="13">The sequence shown here is derived from an EMBL/GenBank/DDBJ whole genome shotgun (WGS) entry which is preliminary data.</text>
</comment>
<evidence type="ECO:0000256" key="5">
    <source>
        <dbReference type="ARBA" id="ARBA00022679"/>
    </source>
</evidence>
<sequence>MAEKVTIALDWTPNTNHAGFFAAKALGLYAKKGLDVAMLSVTDPVYRASYTEGGGAPDAEYNTPCGLVAQGRAHFALNSPEGVINWNTRPAGDPKPPLKAVAAVCQKNTSAIACRPEIKSPKDLDGKRYASYAARFEGRIVQKMIQKAGGKGDFEEVVSPMLGLWNTVLCPKSQEGATDATWIFTCWEGVEAQMKQAELSLFALEDFGIPYGYAPCLVAHPELLDANPDLIRSFLEASAEGWEWAAANPAEAAKLLVEGAKAECGDASLQPDMVALSMEKLAPALLDQRGRWGTMELSRWEQYLDWLSNEGLLTTYVNSRKPSAAAATLDELRQGRAGEQIPRAQVSAAQLFWSEWR</sequence>
<evidence type="ECO:0000256" key="6">
    <source>
        <dbReference type="ARBA" id="ARBA00022723"/>
    </source>
</evidence>
<evidence type="ECO:0000256" key="4">
    <source>
        <dbReference type="ARBA" id="ARBA00011738"/>
    </source>
</evidence>
<evidence type="ECO:0000313" key="14">
    <source>
        <dbReference type="Proteomes" id="UP001189429"/>
    </source>
</evidence>